<dbReference type="AlphaFoldDB" id="A0A2S7VRC6"/>
<evidence type="ECO:0000256" key="1">
    <source>
        <dbReference type="SAM" id="SignalP"/>
    </source>
</evidence>
<keyword evidence="3" id="KW-1185">Reference proteome</keyword>
<comment type="caution">
    <text evidence="2">The sequence shown here is derived from an EMBL/GenBank/DDBJ whole genome shotgun (WGS) entry which is preliminary data.</text>
</comment>
<proteinExistence type="predicted"/>
<dbReference type="RefSeq" id="WP_105023827.1">
    <property type="nucleotide sequence ID" value="NZ_MSCI01000001.1"/>
</dbReference>
<dbReference type="Proteomes" id="UP000238707">
    <property type="component" value="Unassembled WGS sequence"/>
</dbReference>
<evidence type="ECO:0000313" key="2">
    <source>
        <dbReference type="EMBL" id="PQJ64200.1"/>
    </source>
</evidence>
<accession>A0A2S7VRC6</accession>
<reference evidence="2 3" key="1">
    <citation type="submission" date="2016-12" db="EMBL/GenBank/DDBJ databases">
        <title>Diversity of luminous bacteria.</title>
        <authorList>
            <person name="Yoshizawa S."/>
            <person name="Kogure K."/>
        </authorList>
    </citation>
    <scope>NUCLEOTIDE SEQUENCE [LARGE SCALE GENOMIC DNA]</scope>
    <source>
        <strain evidence="2 3">LC2-408</strain>
    </source>
</reference>
<name>A0A2S7VRC6_9VIBR</name>
<evidence type="ECO:0008006" key="4">
    <source>
        <dbReference type="Google" id="ProtNLM"/>
    </source>
</evidence>
<protein>
    <recommendedName>
        <fullName evidence="4">Fimbrial protein</fullName>
    </recommendedName>
</protein>
<sequence>MWNLFLTVAILLFIAPAQAVLLTVDIRGDNVRWNQSESVTNGFVPSNWFLSYGLPSAKAFTQARISANQSITLRGGGQTVSIPLEIIGFEYMSPKVDNLRSYKGSGSTQLTLDGVLIIANGVGQGEKLINLTTEATPFTHFRPIFKAVDRSTLLKSFTDVKAIRGIYTGQSTITVEYDYVVPMSGVRARHTLSVPLTISVNYEPAVLNTVRSPCLQSNQSMTTRYDRRDNVSGNILCTFTAEGVFPLGLKLSLYSEDAGNYHLIGPENKTIPFSVECSRCEDKILLRDNNVRVQSTYIDNAGNLNVLPFNLRIFFDNKKLNELKTGKYRGIFRFLIEPRI</sequence>
<feature type="chain" id="PRO_5015553245" description="Fimbrial protein" evidence="1">
    <location>
        <begin position="20"/>
        <end position="340"/>
    </location>
</feature>
<keyword evidence="1" id="KW-0732">Signal</keyword>
<organism evidence="2 3">
    <name type="scientific">Vibrio chagasii</name>
    <dbReference type="NCBI Taxonomy" id="170679"/>
    <lineage>
        <taxon>Bacteria</taxon>
        <taxon>Pseudomonadati</taxon>
        <taxon>Pseudomonadota</taxon>
        <taxon>Gammaproteobacteria</taxon>
        <taxon>Vibrionales</taxon>
        <taxon>Vibrionaceae</taxon>
        <taxon>Vibrio</taxon>
    </lineage>
</organism>
<dbReference type="EMBL" id="MSCI01000001">
    <property type="protein sequence ID" value="PQJ64200.1"/>
    <property type="molecule type" value="Genomic_DNA"/>
</dbReference>
<feature type="signal peptide" evidence="1">
    <location>
        <begin position="1"/>
        <end position="19"/>
    </location>
</feature>
<gene>
    <name evidence="2" type="ORF">BTO10_05265</name>
</gene>
<evidence type="ECO:0000313" key="3">
    <source>
        <dbReference type="Proteomes" id="UP000238707"/>
    </source>
</evidence>